<dbReference type="SUPFAM" id="SSF52172">
    <property type="entry name" value="CheY-like"/>
    <property type="match status" value="1"/>
</dbReference>
<evidence type="ECO:0000256" key="3">
    <source>
        <dbReference type="ARBA" id="ARBA00023015"/>
    </source>
</evidence>
<dbReference type="InterPro" id="IPR036388">
    <property type="entry name" value="WH-like_DNA-bd_sf"/>
</dbReference>
<name>A0A7V1CWV5_9GAMM</name>
<dbReference type="Pfam" id="PF00486">
    <property type="entry name" value="Trans_reg_C"/>
    <property type="match status" value="1"/>
</dbReference>
<dbReference type="PANTHER" id="PTHR48111">
    <property type="entry name" value="REGULATOR OF RPOS"/>
    <property type="match status" value="1"/>
</dbReference>
<organism evidence="10">
    <name type="scientific">Pseudoalteromonas prydzensis</name>
    <dbReference type="NCBI Taxonomy" id="182141"/>
    <lineage>
        <taxon>Bacteria</taxon>
        <taxon>Pseudomonadati</taxon>
        <taxon>Pseudomonadota</taxon>
        <taxon>Gammaproteobacteria</taxon>
        <taxon>Alteromonadales</taxon>
        <taxon>Pseudoalteromonadaceae</taxon>
        <taxon>Pseudoalteromonas</taxon>
    </lineage>
</organism>
<evidence type="ECO:0000313" key="10">
    <source>
        <dbReference type="EMBL" id="HEA15797.1"/>
    </source>
</evidence>
<reference evidence="10" key="1">
    <citation type="journal article" date="2020" name="mSystems">
        <title>Genome- and Community-Level Interaction Insights into Carbon Utilization and Element Cycling Functions of Hydrothermarchaeota in Hydrothermal Sediment.</title>
        <authorList>
            <person name="Zhou Z."/>
            <person name="Liu Y."/>
            <person name="Xu W."/>
            <person name="Pan J."/>
            <person name="Luo Z.H."/>
            <person name="Li M."/>
        </authorList>
    </citation>
    <scope>NUCLEOTIDE SEQUENCE [LARGE SCALE GENOMIC DNA]</scope>
    <source>
        <strain evidence="10">HyVt-346</strain>
    </source>
</reference>
<dbReference type="GO" id="GO:0032993">
    <property type="term" value="C:protein-DNA complex"/>
    <property type="evidence" value="ECO:0007669"/>
    <property type="project" value="TreeGrafter"/>
</dbReference>
<evidence type="ECO:0000256" key="2">
    <source>
        <dbReference type="ARBA" id="ARBA00023012"/>
    </source>
</evidence>
<dbReference type="Proteomes" id="UP000886188">
    <property type="component" value="Unassembled WGS sequence"/>
</dbReference>
<dbReference type="Gene3D" id="1.10.10.10">
    <property type="entry name" value="Winged helix-like DNA-binding domain superfamily/Winged helix DNA-binding domain"/>
    <property type="match status" value="1"/>
</dbReference>
<dbReference type="RefSeq" id="WP_304180321.1">
    <property type="nucleotide sequence ID" value="NZ_DRGM01000053.1"/>
</dbReference>
<evidence type="ECO:0000256" key="5">
    <source>
        <dbReference type="ARBA" id="ARBA00023163"/>
    </source>
</evidence>
<keyword evidence="4 7" id="KW-0238">DNA-binding</keyword>
<dbReference type="EMBL" id="DRGM01000053">
    <property type="protein sequence ID" value="HEA15797.1"/>
    <property type="molecule type" value="Genomic_DNA"/>
</dbReference>
<dbReference type="GO" id="GO:0006355">
    <property type="term" value="P:regulation of DNA-templated transcription"/>
    <property type="evidence" value="ECO:0007669"/>
    <property type="project" value="InterPro"/>
</dbReference>
<evidence type="ECO:0000256" key="6">
    <source>
        <dbReference type="PROSITE-ProRule" id="PRU00169"/>
    </source>
</evidence>
<dbReference type="PANTHER" id="PTHR48111:SF22">
    <property type="entry name" value="REGULATOR OF RPOS"/>
    <property type="match status" value="1"/>
</dbReference>
<evidence type="ECO:0000256" key="1">
    <source>
        <dbReference type="ARBA" id="ARBA00022553"/>
    </source>
</evidence>
<dbReference type="GO" id="GO:0005829">
    <property type="term" value="C:cytosol"/>
    <property type="evidence" value="ECO:0007669"/>
    <property type="project" value="TreeGrafter"/>
</dbReference>
<dbReference type="AlphaFoldDB" id="A0A7V1CWV5"/>
<protein>
    <submittedName>
        <fullName evidence="10">Response regulator transcription factor</fullName>
    </submittedName>
</protein>
<evidence type="ECO:0000259" key="9">
    <source>
        <dbReference type="PROSITE" id="PS51755"/>
    </source>
</evidence>
<feature type="domain" description="Response regulatory" evidence="8">
    <location>
        <begin position="7"/>
        <end position="122"/>
    </location>
</feature>
<accession>A0A7V1CWV5</accession>
<gene>
    <name evidence="10" type="ORF">ENH88_04970</name>
</gene>
<keyword evidence="3" id="KW-0805">Transcription regulation</keyword>
<proteinExistence type="predicted"/>
<dbReference type="Gene3D" id="6.10.250.690">
    <property type="match status" value="1"/>
</dbReference>
<keyword evidence="2" id="KW-0902">Two-component regulatory system</keyword>
<feature type="modified residue" description="4-aspartylphosphate" evidence="6">
    <location>
        <position position="56"/>
    </location>
</feature>
<keyword evidence="5" id="KW-0804">Transcription</keyword>
<dbReference type="Pfam" id="PF00072">
    <property type="entry name" value="Response_reg"/>
    <property type="match status" value="1"/>
</dbReference>
<feature type="domain" description="OmpR/PhoB-type" evidence="9">
    <location>
        <begin position="130"/>
        <end position="227"/>
    </location>
</feature>
<dbReference type="SMART" id="SM00862">
    <property type="entry name" value="Trans_reg_C"/>
    <property type="match status" value="1"/>
</dbReference>
<feature type="DNA-binding region" description="OmpR/PhoB-type" evidence="7">
    <location>
        <begin position="130"/>
        <end position="227"/>
    </location>
</feature>
<dbReference type="InterPro" id="IPR011006">
    <property type="entry name" value="CheY-like_superfamily"/>
</dbReference>
<sequence>MLNKELKVLVIEDNPEISLNIADYFEQYRAIMDFADNGELGLELAITQNYDCIILDIMLPKLDGLSVCKQLRQRAERYTPIIMMTARDSLADKREGFGLGADDYLTKPFDLEELWLRCNALAKRYLQPIQSNLNVGPLQLDYQRKQVTREGHPLKLQPIPLQILSILMQAHPTVVSRSELCDKIWGDDHTDSDALRSHLYQLRKMTDKPFANPLIKTIHGIGFCLDIPSEFSE</sequence>
<comment type="caution">
    <text evidence="10">The sequence shown here is derived from an EMBL/GenBank/DDBJ whole genome shotgun (WGS) entry which is preliminary data.</text>
</comment>
<dbReference type="PROSITE" id="PS50110">
    <property type="entry name" value="RESPONSE_REGULATORY"/>
    <property type="match status" value="1"/>
</dbReference>
<dbReference type="CDD" id="cd00383">
    <property type="entry name" value="trans_reg_C"/>
    <property type="match status" value="1"/>
</dbReference>
<evidence type="ECO:0000259" key="8">
    <source>
        <dbReference type="PROSITE" id="PS50110"/>
    </source>
</evidence>
<evidence type="ECO:0000256" key="4">
    <source>
        <dbReference type="ARBA" id="ARBA00023125"/>
    </source>
</evidence>
<dbReference type="SMART" id="SM00448">
    <property type="entry name" value="REC"/>
    <property type="match status" value="1"/>
</dbReference>
<dbReference type="FunFam" id="3.40.50.2300:FF:000001">
    <property type="entry name" value="DNA-binding response regulator PhoB"/>
    <property type="match status" value="1"/>
</dbReference>
<dbReference type="GO" id="GO:0000156">
    <property type="term" value="F:phosphorelay response regulator activity"/>
    <property type="evidence" value="ECO:0007669"/>
    <property type="project" value="TreeGrafter"/>
</dbReference>
<evidence type="ECO:0000256" key="7">
    <source>
        <dbReference type="PROSITE-ProRule" id="PRU01091"/>
    </source>
</evidence>
<dbReference type="InterPro" id="IPR001867">
    <property type="entry name" value="OmpR/PhoB-type_DNA-bd"/>
</dbReference>
<keyword evidence="1 6" id="KW-0597">Phosphoprotein</keyword>
<dbReference type="PROSITE" id="PS51755">
    <property type="entry name" value="OMPR_PHOB"/>
    <property type="match status" value="1"/>
</dbReference>
<dbReference type="CDD" id="cd17574">
    <property type="entry name" value="REC_OmpR"/>
    <property type="match status" value="1"/>
</dbReference>
<dbReference type="Gene3D" id="3.40.50.2300">
    <property type="match status" value="1"/>
</dbReference>
<dbReference type="InterPro" id="IPR001789">
    <property type="entry name" value="Sig_transdc_resp-reg_receiver"/>
</dbReference>
<dbReference type="GO" id="GO:0000976">
    <property type="term" value="F:transcription cis-regulatory region binding"/>
    <property type="evidence" value="ECO:0007669"/>
    <property type="project" value="TreeGrafter"/>
</dbReference>
<dbReference type="InterPro" id="IPR039420">
    <property type="entry name" value="WalR-like"/>
</dbReference>